<gene>
    <name evidence="2" type="ORF">FHP29_01120</name>
</gene>
<reference evidence="2 3" key="1">
    <citation type="journal article" date="2016" name="Int. J. Syst. Evol. Microbiol.">
        <title>Nocardioides albidus sp. nov., an actinobacterium isolated from garden soil.</title>
        <authorList>
            <person name="Singh H."/>
            <person name="Du J."/>
            <person name="Trinh H."/>
            <person name="Won K."/>
            <person name="Yang J.E."/>
            <person name="Yin C."/>
            <person name="Kook M."/>
            <person name="Yi T.H."/>
        </authorList>
    </citation>
    <scope>NUCLEOTIDE SEQUENCE [LARGE SCALE GENOMIC DNA]</scope>
    <source>
        <strain evidence="2 3">CCTCC AB 2015297</strain>
    </source>
</reference>
<proteinExistence type="predicted"/>
<evidence type="ECO:0000256" key="1">
    <source>
        <dbReference type="SAM" id="Phobius"/>
    </source>
</evidence>
<comment type="caution">
    <text evidence="2">The sequence shown here is derived from an EMBL/GenBank/DDBJ whole genome shotgun (WGS) entry which is preliminary data.</text>
</comment>
<sequence length="93" mass="9863">MVDPQRASGSAAADPSSYDPLRLCVFATVALIGWLLGPVAVIGFAGLGFAGYWRARRAGLLRSRCLLGDTRLVLAYLGLLVAAGAVGVWMWIR</sequence>
<dbReference type="OrthoDB" id="4735543at2"/>
<keyword evidence="1" id="KW-0812">Transmembrane</keyword>
<dbReference type="Proteomes" id="UP000313231">
    <property type="component" value="Unassembled WGS sequence"/>
</dbReference>
<keyword evidence="1" id="KW-1133">Transmembrane helix</keyword>
<feature type="transmembrane region" description="Helical" evidence="1">
    <location>
        <begin position="25"/>
        <end position="52"/>
    </location>
</feature>
<name>A0A5C4WRX5_9ACTN</name>
<keyword evidence="3" id="KW-1185">Reference proteome</keyword>
<feature type="transmembrane region" description="Helical" evidence="1">
    <location>
        <begin position="73"/>
        <end position="92"/>
    </location>
</feature>
<keyword evidence="1" id="KW-0472">Membrane</keyword>
<dbReference type="AlphaFoldDB" id="A0A5C4WRX5"/>
<accession>A0A5C4WRX5</accession>
<organism evidence="2 3">
    <name type="scientific">Nocardioides albidus</name>
    <dbReference type="NCBI Taxonomy" id="1517589"/>
    <lineage>
        <taxon>Bacteria</taxon>
        <taxon>Bacillati</taxon>
        <taxon>Actinomycetota</taxon>
        <taxon>Actinomycetes</taxon>
        <taxon>Propionibacteriales</taxon>
        <taxon>Nocardioidaceae</taxon>
        <taxon>Nocardioides</taxon>
    </lineage>
</organism>
<evidence type="ECO:0000313" key="3">
    <source>
        <dbReference type="Proteomes" id="UP000313231"/>
    </source>
</evidence>
<evidence type="ECO:0000313" key="2">
    <source>
        <dbReference type="EMBL" id="TNM50179.1"/>
    </source>
</evidence>
<protein>
    <submittedName>
        <fullName evidence="2">Uncharacterized protein</fullName>
    </submittedName>
</protein>
<dbReference type="EMBL" id="VDMP01000011">
    <property type="protein sequence ID" value="TNM50179.1"/>
    <property type="molecule type" value="Genomic_DNA"/>
</dbReference>